<evidence type="ECO:0000256" key="11">
    <source>
        <dbReference type="RuleBase" id="RU365087"/>
    </source>
</evidence>
<evidence type="ECO:0000256" key="4">
    <source>
        <dbReference type="ARBA" id="ARBA00022448"/>
    </source>
</evidence>
<dbReference type="NCBIfam" id="TIGR00810">
    <property type="entry name" value="secG"/>
    <property type="match status" value="1"/>
</dbReference>
<accession>A0A450S213</accession>
<comment type="similarity">
    <text evidence="2 11">Belongs to the SecG family.</text>
</comment>
<dbReference type="PANTHER" id="PTHR34182:SF1">
    <property type="entry name" value="PROTEIN-EXPORT MEMBRANE PROTEIN SECG"/>
    <property type="match status" value="1"/>
</dbReference>
<feature type="transmembrane region" description="Helical" evidence="11">
    <location>
        <begin position="51"/>
        <end position="74"/>
    </location>
</feature>
<evidence type="ECO:0000256" key="3">
    <source>
        <dbReference type="ARBA" id="ARBA00017876"/>
    </source>
</evidence>
<dbReference type="InterPro" id="IPR004692">
    <property type="entry name" value="SecG"/>
</dbReference>
<evidence type="ECO:0000256" key="5">
    <source>
        <dbReference type="ARBA" id="ARBA00022475"/>
    </source>
</evidence>
<keyword evidence="4 11" id="KW-0813">Transport</keyword>
<evidence type="ECO:0000256" key="7">
    <source>
        <dbReference type="ARBA" id="ARBA00022927"/>
    </source>
</evidence>
<dbReference type="GO" id="GO:0005886">
    <property type="term" value="C:plasma membrane"/>
    <property type="evidence" value="ECO:0007669"/>
    <property type="project" value="UniProtKB-SubCell"/>
</dbReference>
<evidence type="ECO:0000256" key="9">
    <source>
        <dbReference type="ARBA" id="ARBA00023010"/>
    </source>
</evidence>
<protein>
    <recommendedName>
        <fullName evidence="3 11">Protein-export membrane protein SecG</fullName>
    </recommendedName>
</protein>
<dbReference type="PANTHER" id="PTHR34182">
    <property type="entry name" value="PROTEIN-EXPORT MEMBRANE PROTEIN SECG"/>
    <property type="match status" value="1"/>
</dbReference>
<evidence type="ECO:0000313" key="13">
    <source>
        <dbReference type="EMBL" id="VFJ45699.1"/>
    </source>
</evidence>
<dbReference type="PRINTS" id="PR01651">
    <property type="entry name" value="SECGEXPORT"/>
</dbReference>
<comment type="subcellular location">
    <subcellularLocation>
        <location evidence="1 11">Cell membrane</location>
        <topology evidence="1 11">Multi-pass membrane protein</topology>
    </subcellularLocation>
</comment>
<evidence type="ECO:0000256" key="12">
    <source>
        <dbReference type="SAM" id="MobiDB-lite"/>
    </source>
</evidence>
<keyword evidence="7 11" id="KW-0653">Protein transport</keyword>
<sequence length="151" mass="15445">MQHFFLIIHVLAAVALVGLVLMQQGRGADAGAAFGSGSSGTLFGSRGPATFLTRITAVLAAVFFLTSIGLAYIVGHSDRRESVIEKLSNAEPTKPIQEEDITIPPAPGTGDAQVPDAPEAANPDIPAAPTDGGQKAVAPGNSESAEEPKTQ</sequence>
<comment type="function">
    <text evidence="11">Involved in protein export. Participates in an early event of protein translocation.</text>
</comment>
<comment type="caution">
    <text evidence="11">Lacks conserved residue(s) required for the propagation of feature annotation.</text>
</comment>
<keyword evidence="9 11" id="KW-0811">Translocation</keyword>
<dbReference type="GO" id="GO:0043952">
    <property type="term" value="P:protein transport by the Sec complex"/>
    <property type="evidence" value="ECO:0007669"/>
    <property type="project" value="TreeGrafter"/>
</dbReference>
<keyword evidence="5 11" id="KW-1003">Cell membrane</keyword>
<keyword evidence="6 11" id="KW-0812">Transmembrane</keyword>
<keyword evidence="8 11" id="KW-1133">Transmembrane helix</keyword>
<reference evidence="13" key="1">
    <citation type="submission" date="2019-02" db="EMBL/GenBank/DDBJ databases">
        <authorList>
            <person name="Gruber-Vodicka R. H."/>
            <person name="Seah K. B. B."/>
        </authorList>
    </citation>
    <scope>NUCLEOTIDE SEQUENCE</scope>
    <source>
        <strain evidence="13">BECK_DK161</strain>
    </source>
</reference>
<gene>
    <name evidence="13" type="ORF">BECKDK2373C_GA0170839_101227</name>
</gene>
<evidence type="ECO:0000256" key="2">
    <source>
        <dbReference type="ARBA" id="ARBA00008445"/>
    </source>
</evidence>
<dbReference type="AlphaFoldDB" id="A0A450S213"/>
<keyword evidence="10 11" id="KW-0472">Membrane</keyword>
<evidence type="ECO:0000256" key="10">
    <source>
        <dbReference type="ARBA" id="ARBA00023136"/>
    </source>
</evidence>
<name>A0A450S213_9GAMM</name>
<dbReference type="GO" id="GO:0065002">
    <property type="term" value="P:intracellular protein transmembrane transport"/>
    <property type="evidence" value="ECO:0007669"/>
    <property type="project" value="TreeGrafter"/>
</dbReference>
<evidence type="ECO:0000256" key="1">
    <source>
        <dbReference type="ARBA" id="ARBA00004651"/>
    </source>
</evidence>
<dbReference type="GO" id="GO:0015450">
    <property type="term" value="F:protein-transporting ATPase activity"/>
    <property type="evidence" value="ECO:0007669"/>
    <property type="project" value="UniProtKB-UniRule"/>
</dbReference>
<dbReference type="Pfam" id="PF03840">
    <property type="entry name" value="SecG"/>
    <property type="match status" value="1"/>
</dbReference>
<organism evidence="13">
    <name type="scientific">Candidatus Kentrum sp. DK</name>
    <dbReference type="NCBI Taxonomy" id="2126562"/>
    <lineage>
        <taxon>Bacteria</taxon>
        <taxon>Pseudomonadati</taxon>
        <taxon>Pseudomonadota</taxon>
        <taxon>Gammaproteobacteria</taxon>
        <taxon>Candidatus Kentrum</taxon>
    </lineage>
</organism>
<dbReference type="GO" id="GO:0009306">
    <property type="term" value="P:protein secretion"/>
    <property type="evidence" value="ECO:0007669"/>
    <property type="project" value="UniProtKB-UniRule"/>
</dbReference>
<evidence type="ECO:0000256" key="6">
    <source>
        <dbReference type="ARBA" id="ARBA00022692"/>
    </source>
</evidence>
<dbReference type="EMBL" id="CAADEY010000012">
    <property type="protein sequence ID" value="VFJ45699.1"/>
    <property type="molecule type" value="Genomic_DNA"/>
</dbReference>
<proteinExistence type="inferred from homology"/>
<feature type="region of interest" description="Disordered" evidence="12">
    <location>
        <begin position="85"/>
        <end position="151"/>
    </location>
</feature>
<evidence type="ECO:0000256" key="8">
    <source>
        <dbReference type="ARBA" id="ARBA00022989"/>
    </source>
</evidence>